<dbReference type="STRING" id="447595.SAMN05660826_00892"/>
<dbReference type="Gene3D" id="1.10.1530.10">
    <property type="match status" value="1"/>
</dbReference>
<name>A0A1M7I8Z4_9FIRM</name>
<sequence length="347" mass="37266">MKEERMPFYAVKEFVADIFKNAGLNAAHSEIIADSLICAEARGIKSHGLVRVSTYVSRMECGATNKNANYRIEKIKGAAALLDADNGFGQVAAYYGSKLAVTLAKRYGTGVVGIKNSNHFGIASYYAMLISDNDMIGIVSTNSSPAIAPFGSYIPLLGTNPLAVSIPSKTKKPIVLDMSASVVARGKIRLAKLKNEKIPIGWALDPYGKDTDDPDLALKGSLLPIGGPKGSGLSLVIDLICGVLTGSSFTGEVKNVTDMSGPSKTGHIIMALDISCFNDVNKFKRDIDRVIKKIKSLPSVNNSEIFLPGEIENNAEEKAKSEGIILDPKVREELNKLADKYNLNKIL</sequence>
<dbReference type="InterPro" id="IPR003767">
    <property type="entry name" value="Malate/L-lactate_DH-like"/>
</dbReference>
<evidence type="ECO:0000313" key="3">
    <source>
        <dbReference type="EMBL" id="SHM37232.1"/>
    </source>
</evidence>
<dbReference type="InterPro" id="IPR043144">
    <property type="entry name" value="Mal/L-sulf/L-lact_DH-like_ah"/>
</dbReference>
<dbReference type="RefSeq" id="WP_084098775.1">
    <property type="nucleotide sequence ID" value="NZ_FRCR01000004.1"/>
</dbReference>
<dbReference type="Gene3D" id="3.30.1370.60">
    <property type="entry name" value="Hypothetical oxidoreductase yiak, domain 2"/>
    <property type="match status" value="1"/>
</dbReference>
<dbReference type="Proteomes" id="UP000184375">
    <property type="component" value="Unassembled WGS sequence"/>
</dbReference>
<gene>
    <name evidence="3" type="ORF">SAMN05660826_00892</name>
</gene>
<proteinExistence type="inferred from homology"/>
<dbReference type="Pfam" id="PF02615">
    <property type="entry name" value="Ldh_2"/>
    <property type="match status" value="1"/>
</dbReference>
<dbReference type="PANTHER" id="PTHR11091:SF0">
    <property type="entry name" value="MALATE DEHYDROGENASE"/>
    <property type="match status" value="1"/>
</dbReference>
<dbReference type="GO" id="GO:0016491">
    <property type="term" value="F:oxidoreductase activity"/>
    <property type="evidence" value="ECO:0007669"/>
    <property type="project" value="UniProtKB-KW"/>
</dbReference>
<dbReference type="PANTHER" id="PTHR11091">
    <property type="entry name" value="OXIDOREDUCTASE-RELATED"/>
    <property type="match status" value="1"/>
</dbReference>
<evidence type="ECO:0000256" key="1">
    <source>
        <dbReference type="ARBA" id="ARBA00006056"/>
    </source>
</evidence>
<dbReference type="EMBL" id="FRCR01000004">
    <property type="protein sequence ID" value="SHM37232.1"/>
    <property type="molecule type" value="Genomic_DNA"/>
</dbReference>
<reference evidence="4" key="1">
    <citation type="submission" date="2016-11" db="EMBL/GenBank/DDBJ databases">
        <authorList>
            <person name="Varghese N."/>
            <person name="Submissions S."/>
        </authorList>
    </citation>
    <scope>NUCLEOTIDE SEQUENCE [LARGE SCALE GENOMIC DNA]</scope>
    <source>
        <strain evidence="4">DSM 18802</strain>
    </source>
</reference>
<dbReference type="SUPFAM" id="SSF89733">
    <property type="entry name" value="L-sulfolactate dehydrogenase-like"/>
    <property type="match status" value="1"/>
</dbReference>
<keyword evidence="2" id="KW-0560">Oxidoreductase</keyword>
<evidence type="ECO:0000256" key="2">
    <source>
        <dbReference type="ARBA" id="ARBA00023002"/>
    </source>
</evidence>
<comment type="similarity">
    <text evidence="1">Belongs to the LDH2/MDH2 oxidoreductase family.</text>
</comment>
<accession>A0A1M7I8Z4</accession>
<protein>
    <submittedName>
        <fullName evidence="3">L-2-hydroxycarboxylate dehydrogenase (NAD+)</fullName>
    </submittedName>
</protein>
<dbReference type="OrthoDB" id="9769447at2"/>
<organism evidence="3 4">
    <name type="scientific">Caldanaerovirga acetigignens</name>
    <dbReference type="NCBI Taxonomy" id="447595"/>
    <lineage>
        <taxon>Bacteria</taxon>
        <taxon>Bacillati</taxon>
        <taxon>Bacillota</taxon>
        <taxon>Clostridia</taxon>
        <taxon>Thermosediminibacterales</taxon>
        <taxon>Thermosediminibacteraceae</taxon>
        <taxon>Caldanaerovirga</taxon>
    </lineage>
</organism>
<evidence type="ECO:0000313" key="4">
    <source>
        <dbReference type="Proteomes" id="UP000184375"/>
    </source>
</evidence>
<dbReference type="AlphaFoldDB" id="A0A1M7I8Z4"/>
<dbReference type="InterPro" id="IPR043143">
    <property type="entry name" value="Mal/L-sulf/L-lact_DH-like_NADP"/>
</dbReference>
<dbReference type="InterPro" id="IPR036111">
    <property type="entry name" value="Mal/L-sulfo/L-lacto_DH-like_sf"/>
</dbReference>
<keyword evidence="4" id="KW-1185">Reference proteome</keyword>